<dbReference type="PIRSF" id="PIRSF000452">
    <property type="entry name" value="6-N-acetyltransf"/>
    <property type="match status" value="1"/>
</dbReference>
<comment type="function">
    <text evidence="9">Catalyzes the transfer of an acetyl group from acetyl-CoA to the 6'-amino group of aminoglycoside molecules conferring resistance to antibiotics containing the purpurosamine ring.</text>
</comment>
<evidence type="ECO:0000256" key="5">
    <source>
        <dbReference type="ARBA" id="ARBA00023251"/>
    </source>
</evidence>
<keyword evidence="5 9" id="KW-0046">Antibiotic resistance</keyword>
<dbReference type="PROSITE" id="PS51186">
    <property type="entry name" value="GNAT"/>
    <property type="match status" value="1"/>
</dbReference>
<gene>
    <name evidence="11" type="ORF">HLH32_11315</name>
</gene>
<dbReference type="GO" id="GO:0046677">
    <property type="term" value="P:response to antibiotic"/>
    <property type="evidence" value="ECO:0007669"/>
    <property type="project" value="UniProtKB-KW"/>
</dbReference>
<dbReference type="InterPro" id="IPR050832">
    <property type="entry name" value="Bact_Acetyltransf"/>
</dbReference>
<dbReference type="Proteomes" id="UP000562982">
    <property type="component" value="Unassembled WGS sequence"/>
</dbReference>
<evidence type="ECO:0000256" key="6">
    <source>
        <dbReference type="ARBA" id="ARBA00023315"/>
    </source>
</evidence>
<evidence type="ECO:0000259" key="10">
    <source>
        <dbReference type="PROSITE" id="PS51186"/>
    </source>
</evidence>
<dbReference type="Gene3D" id="3.40.630.30">
    <property type="match status" value="1"/>
</dbReference>
<dbReference type="EMBL" id="JABEQI010000005">
    <property type="protein sequence ID" value="MBB2186965.1"/>
    <property type="molecule type" value="Genomic_DNA"/>
</dbReference>
<keyword evidence="6 9" id="KW-0012">Acyltransferase</keyword>
<evidence type="ECO:0000256" key="8">
    <source>
        <dbReference type="ARBA" id="ARBA00048923"/>
    </source>
</evidence>
<dbReference type="OrthoDB" id="5459937at2"/>
<evidence type="ECO:0000313" key="12">
    <source>
        <dbReference type="Proteomes" id="UP000562982"/>
    </source>
</evidence>
<evidence type="ECO:0000256" key="7">
    <source>
        <dbReference type="ARBA" id="ARBA00029660"/>
    </source>
</evidence>
<dbReference type="SUPFAM" id="SSF55729">
    <property type="entry name" value="Acyl-CoA N-acyltransferases (Nat)"/>
    <property type="match status" value="1"/>
</dbReference>
<evidence type="ECO:0000313" key="11">
    <source>
        <dbReference type="EMBL" id="MBB2186965.1"/>
    </source>
</evidence>
<feature type="domain" description="N-acetyltransferase" evidence="10">
    <location>
        <begin position="6"/>
        <end position="153"/>
    </location>
</feature>
<evidence type="ECO:0000256" key="9">
    <source>
        <dbReference type="PIRNR" id="PIRNR000452"/>
    </source>
</evidence>
<organism evidence="11 12">
    <name type="scientific">Gluconacetobacter liquefaciens</name>
    <name type="common">Acetobacter liquefaciens</name>
    <dbReference type="NCBI Taxonomy" id="89584"/>
    <lineage>
        <taxon>Bacteria</taxon>
        <taxon>Pseudomonadati</taxon>
        <taxon>Pseudomonadota</taxon>
        <taxon>Alphaproteobacteria</taxon>
        <taxon>Acetobacterales</taxon>
        <taxon>Acetobacteraceae</taxon>
        <taxon>Gluconacetobacter</taxon>
    </lineage>
</organism>
<dbReference type="InterPro" id="IPR016181">
    <property type="entry name" value="Acyl_CoA_acyltransferase"/>
</dbReference>
<protein>
    <recommendedName>
        <fullName evidence="3 9">Aminoglycoside N(6')-acetyltransferase type 1</fullName>
        <ecNumber evidence="2 9">2.3.1.82</ecNumber>
    </recommendedName>
    <alternativeName>
        <fullName evidence="7 9">Aminoglycoside resistance protein</fullName>
    </alternativeName>
</protein>
<evidence type="ECO:0000256" key="3">
    <source>
        <dbReference type="ARBA" id="ARBA00017677"/>
    </source>
</evidence>
<dbReference type="EC" id="2.3.1.82" evidence="2 9"/>
<evidence type="ECO:0000256" key="4">
    <source>
        <dbReference type="ARBA" id="ARBA00022679"/>
    </source>
</evidence>
<name>A0A7W4JLV6_GLULI</name>
<evidence type="ECO:0000256" key="1">
    <source>
        <dbReference type="ARBA" id="ARBA00011738"/>
    </source>
</evidence>
<dbReference type="NCBIfam" id="NF043067">
    <property type="entry name" value="AAC_6p_group_E"/>
    <property type="match status" value="1"/>
</dbReference>
<dbReference type="Pfam" id="PF00583">
    <property type="entry name" value="Acetyltransf_1"/>
    <property type="match status" value="1"/>
</dbReference>
<dbReference type="PANTHER" id="PTHR43877">
    <property type="entry name" value="AMINOALKYLPHOSPHONATE N-ACETYLTRANSFERASE-RELATED-RELATED"/>
    <property type="match status" value="1"/>
</dbReference>
<comment type="subunit">
    <text evidence="1 9">Homodimer.</text>
</comment>
<dbReference type="CDD" id="cd04301">
    <property type="entry name" value="NAT_SF"/>
    <property type="match status" value="1"/>
</dbReference>
<proteinExistence type="predicted"/>
<reference evidence="11 12" key="1">
    <citation type="submission" date="2020-04" db="EMBL/GenBank/DDBJ databases">
        <title>Description of novel Gluconacetobacter.</title>
        <authorList>
            <person name="Sombolestani A."/>
        </authorList>
    </citation>
    <scope>NUCLEOTIDE SEQUENCE [LARGE SCALE GENOMIC DNA]</scope>
    <source>
        <strain evidence="11 12">LMG 1382</strain>
    </source>
</reference>
<sequence length="153" mass="16648">MEGRMMEIMSVSAGHIGAYAALRLALWPSETVAEHREQIERALASPDADQVAFLAVAGGEVCGFAEAALRHDYVNGCTTSPVAFVEGLYVLPDRRLNGVARLLIEQVVAWARGLGCAEIASDADAVNKDSHAMHEALGFFETERVVFFRRSLR</sequence>
<comment type="caution">
    <text evidence="11">The sequence shown here is derived from an EMBL/GenBank/DDBJ whole genome shotgun (WGS) entry which is preliminary data.</text>
</comment>
<dbReference type="AlphaFoldDB" id="A0A7W4JLV6"/>
<comment type="catalytic activity">
    <reaction evidence="8 9">
        <text>kanamycin B + acetyl-CoA = N(6')-acetylkanamycin B + CoA + H(+)</text>
        <dbReference type="Rhea" id="RHEA:16449"/>
        <dbReference type="ChEBI" id="CHEBI:15378"/>
        <dbReference type="ChEBI" id="CHEBI:57287"/>
        <dbReference type="ChEBI" id="CHEBI:57288"/>
        <dbReference type="ChEBI" id="CHEBI:58390"/>
        <dbReference type="ChEBI" id="CHEBI:58549"/>
        <dbReference type="EC" id="2.3.1.82"/>
    </reaction>
</comment>
<dbReference type="GO" id="GO:0047663">
    <property type="term" value="F:aminoglycoside 6'-N-acetyltransferase activity"/>
    <property type="evidence" value="ECO:0007669"/>
    <property type="project" value="UniProtKB-EC"/>
</dbReference>
<keyword evidence="4 9" id="KW-0808">Transferase</keyword>
<accession>A0A7W4JLV6</accession>
<dbReference type="InterPro" id="IPR000182">
    <property type="entry name" value="GNAT_dom"/>
</dbReference>
<dbReference type="InterPro" id="IPR024170">
    <property type="entry name" value="Aminoglycoside_N6-AcTrfrase"/>
</dbReference>
<evidence type="ECO:0000256" key="2">
    <source>
        <dbReference type="ARBA" id="ARBA00012888"/>
    </source>
</evidence>